<feature type="transmembrane region" description="Helical" evidence="7">
    <location>
        <begin position="297"/>
        <end position="322"/>
    </location>
</feature>
<dbReference type="CDD" id="cd20069">
    <property type="entry name" value="5TM_Oxa1-like"/>
    <property type="match status" value="1"/>
</dbReference>
<organism evidence="8 9">
    <name type="scientific">Carpinus fangiana</name>
    <dbReference type="NCBI Taxonomy" id="176857"/>
    <lineage>
        <taxon>Eukaryota</taxon>
        <taxon>Viridiplantae</taxon>
        <taxon>Streptophyta</taxon>
        <taxon>Embryophyta</taxon>
        <taxon>Tracheophyta</taxon>
        <taxon>Spermatophyta</taxon>
        <taxon>Magnoliopsida</taxon>
        <taxon>eudicotyledons</taxon>
        <taxon>Gunneridae</taxon>
        <taxon>Pentapetalae</taxon>
        <taxon>rosids</taxon>
        <taxon>fabids</taxon>
        <taxon>Fagales</taxon>
        <taxon>Betulaceae</taxon>
        <taxon>Carpinus</taxon>
    </lineage>
</organism>
<dbReference type="AlphaFoldDB" id="A0A5N6QRU0"/>
<feature type="compositionally biased region" description="Polar residues" evidence="6">
    <location>
        <begin position="355"/>
        <end position="374"/>
    </location>
</feature>
<dbReference type="Gene3D" id="1.25.40.10">
    <property type="entry name" value="Tetratricopeptide repeat domain"/>
    <property type="match status" value="1"/>
</dbReference>
<protein>
    <recommendedName>
        <fullName evidence="10">ALBINO3-like protein 2, chloroplastic</fullName>
    </recommendedName>
</protein>
<feature type="transmembrane region" description="Helical" evidence="7">
    <location>
        <begin position="255"/>
        <end position="276"/>
    </location>
</feature>
<evidence type="ECO:0000256" key="3">
    <source>
        <dbReference type="ARBA" id="ARBA00022692"/>
    </source>
</evidence>
<evidence type="ECO:0000256" key="7">
    <source>
        <dbReference type="SAM" id="Phobius"/>
    </source>
</evidence>
<evidence type="ECO:0000256" key="5">
    <source>
        <dbReference type="ARBA" id="ARBA00023136"/>
    </source>
</evidence>
<accession>A0A5N6QRU0</accession>
<evidence type="ECO:0000313" key="8">
    <source>
        <dbReference type="EMBL" id="KAE8009877.1"/>
    </source>
</evidence>
<feature type="transmembrane region" description="Helical" evidence="7">
    <location>
        <begin position="135"/>
        <end position="158"/>
    </location>
</feature>
<comment type="similarity">
    <text evidence="2">Belongs to the OXA1/ALB3/YidC (TC 2.A.9.2) family.</text>
</comment>
<dbReference type="OrthoDB" id="2148490at2759"/>
<dbReference type="SMART" id="SM00028">
    <property type="entry name" value="TPR"/>
    <property type="match status" value="3"/>
</dbReference>
<evidence type="ECO:0000256" key="1">
    <source>
        <dbReference type="ARBA" id="ARBA00004141"/>
    </source>
</evidence>
<dbReference type="GO" id="GO:0005743">
    <property type="term" value="C:mitochondrial inner membrane"/>
    <property type="evidence" value="ECO:0007669"/>
    <property type="project" value="TreeGrafter"/>
</dbReference>
<name>A0A5N6QRU0_9ROSI</name>
<dbReference type="EMBL" id="CM017322">
    <property type="protein sequence ID" value="KAE8009877.1"/>
    <property type="molecule type" value="Genomic_DNA"/>
</dbReference>
<dbReference type="Proteomes" id="UP000327013">
    <property type="component" value="Chromosome 2"/>
</dbReference>
<evidence type="ECO:0000256" key="6">
    <source>
        <dbReference type="SAM" id="MobiDB-lite"/>
    </source>
</evidence>
<evidence type="ECO:0000256" key="4">
    <source>
        <dbReference type="ARBA" id="ARBA00022989"/>
    </source>
</evidence>
<dbReference type="InterPro" id="IPR001708">
    <property type="entry name" value="YidC/ALB3/OXA1/COX18"/>
</dbReference>
<keyword evidence="5 7" id="KW-0472">Membrane</keyword>
<dbReference type="InterPro" id="IPR019734">
    <property type="entry name" value="TPR_rpt"/>
</dbReference>
<dbReference type="SUPFAM" id="SSF48452">
    <property type="entry name" value="TPR-like"/>
    <property type="match status" value="1"/>
</dbReference>
<dbReference type="Pfam" id="PF14559">
    <property type="entry name" value="TPR_19"/>
    <property type="match status" value="1"/>
</dbReference>
<dbReference type="GO" id="GO:0032979">
    <property type="term" value="P:protein insertion into mitochondrial inner membrane from matrix"/>
    <property type="evidence" value="ECO:0007669"/>
    <property type="project" value="TreeGrafter"/>
</dbReference>
<dbReference type="InterPro" id="IPR011990">
    <property type="entry name" value="TPR-like_helical_dom_sf"/>
</dbReference>
<keyword evidence="4 7" id="KW-1133">Transmembrane helix</keyword>
<comment type="subcellular location">
    <subcellularLocation>
        <location evidence="1">Membrane</location>
        <topology evidence="1">Multi-pass membrane protein</topology>
    </subcellularLocation>
</comment>
<dbReference type="PANTHER" id="PTHR12428">
    <property type="entry name" value="OXA1"/>
    <property type="match status" value="1"/>
</dbReference>
<keyword evidence="3 7" id="KW-0812">Transmembrane</keyword>
<evidence type="ECO:0008006" key="10">
    <source>
        <dbReference type="Google" id="ProtNLM"/>
    </source>
</evidence>
<sequence length="566" mass="62469">MATSMLFSHLRRSRASSLLPTLSAARLFHLLPNPHPNPIPLFLPPHPSHTRKPLAFLHILLSRPFSSRSADADHSEFARLAGDSAADSATELELINVGLGGEVAQGLPDVTVDDSILPVRAMISMLDGFHDLTGLPWWIVIASSTLALRVALLPVLILQLNKLKRIGDLFPKLPPPLPPPMSGRSYIDQISLFRKERRAIGCPSFLWFLSYFSIQVPCFFLWVTSVRRMSLDHHPGFDCGGALWFQNLTEFPHGISGPIFPLLIAGLHYANIQVSFGASSVGKMTGILGLLAKYYKFYLEFLTLPLFFIGYCIPQGSLVYWLTNSSLTLIQQLSLRHPAVRAKLGLPDKGAPTAAGNSGETAAPEITSTDSPTKQRQISVKNLHPKELLALSVQLLSNGKKERAIPLLRLALDKDPEYVRALIVMGQTLLQNGQLAEATDYLERAISKLFLAGDPTEAEYAELLILSSQWAGVACLRQGKSAEGMVHLERVGSLEEPEEARIKAHYYDGIVLLASALYNEGRKAEAANYLRMAAAYNPAYKEYLEQCENDEDNFVSDLTSSRRSDY</sequence>
<dbReference type="PANTHER" id="PTHR12428:SF65">
    <property type="entry name" value="CYTOCHROME C OXIDASE ASSEMBLY PROTEIN COX18, MITOCHONDRIAL"/>
    <property type="match status" value="1"/>
</dbReference>
<reference evidence="8 9" key="1">
    <citation type="submission" date="2019-06" db="EMBL/GenBank/DDBJ databases">
        <title>A chromosomal-level reference genome of Carpinus fangiana (Coryloideae, Betulaceae).</title>
        <authorList>
            <person name="Yang X."/>
            <person name="Wang Z."/>
            <person name="Zhang L."/>
            <person name="Hao G."/>
            <person name="Liu J."/>
            <person name="Yang Y."/>
        </authorList>
    </citation>
    <scope>NUCLEOTIDE SEQUENCE [LARGE SCALE GENOMIC DNA]</scope>
    <source>
        <strain evidence="8">Cfa_2016G</strain>
        <tissue evidence="8">Leaf</tissue>
    </source>
</reference>
<evidence type="ECO:0000313" key="9">
    <source>
        <dbReference type="Proteomes" id="UP000327013"/>
    </source>
</evidence>
<dbReference type="GO" id="GO:0032977">
    <property type="term" value="F:membrane insertase activity"/>
    <property type="evidence" value="ECO:0007669"/>
    <property type="project" value="InterPro"/>
</dbReference>
<feature type="transmembrane region" description="Helical" evidence="7">
    <location>
        <begin position="204"/>
        <end position="223"/>
    </location>
</feature>
<keyword evidence="9" id="KW-1185">Reference proteome</keyword>
<proteinExistence type="inferred from homology"/>
<gene>
    <name evidence="8" type="ORF">FH972_006284</name>
</gene>
<feature type="region of interest" description="Disordered" evidence="6">
    <location>
        <begin position="350"/>
        <end position="374"/>
    </location>
</feature>
<evidence type="ECO:0000256" key="2">
    <source>
        <dbReference type="ARBA" id="ARBA00010583"/>
    </source>
</evidence>